<keyword evidence="2" id="KW-1185">Reference proteome</keyword>
<reference evidence="1 2" key="1">
    <citation type="submission" date="2016-10" db="EMBL/GenBank/DDBJ databases">
        <authorList>
            <person name="de Groot N.N."/>
        </authorList>
    </citation>
    <scope>NUCLEOTIDE SEQUENCE [LARGE SCALE GENOMIC DNA]</scope>
    <source>
        <strain evidence="1 2">CGMCC 1.7659</strain>
    </source>
</reference>
<dbReference type="EMBL" id="FOVF01000001">
    <property type="protein sequence ID" value="SFM96722.1"/>
    <property type="molecule type" value="Genomic_DNA"/>
</dbReference>
<dbReference type="SUPFAM" id="SSF53448">
    <property type="entry name" value="Nucleotide-diphospho-sugar transferases"/>
    <property type="match status" value="1"/>
</dbReference>
<accession>A0A1I4V6B5</accession>
<evidence type="ECO:0000313" key="2">
    <source>
        <dbReference type="Proteomes" id="UP000198575"/>
    </source>
</evidence>
<dbReference type="Proteomes" id="UP000198575">
    <property type="component" value="Unassembled WGS sequence"/>
</dbReference>
<dbReference type="Gene3D" id="3.90.550.10">
    <property type="entry name" value="Spore Coat Polysaccharide Biosynthesis Protein SpsA, Chain A"/>
    <property type="match status" value="1"/>
</dbReference>
<dbReference type="STRING" id="578942.SAMN05216289_101158"/>
<evidence type="ECO:0000313" key="1">
    <source>
        <dbReference type="EMBL" id="SFM96722.1"/>
    </source>
</evidence>
<protein>
    <submittedName>
        <fullName evidence="1">Uncharacterized protein</fullName>
    </submittedName>
</protein>
<dbReference type="InterPro" id="IPR029044">
    <property type="entry name" value="Nucleotide-diphossugar_trans"/>
</dbReference>
<dbReference type="AlphaFoldDB" id="A0A1I4V6B5"/>
<organism evidence="1 2">
    <name type="scientific">Dokdonella immobilis</name>
    <dbReference type="NCBI Taxonomy" id="578942"/>
    <lineage>
        <taxon>Bacteria</taxon>
        <taxon>Pseudomonadati</taxon>
        <taxon>Pseudomonadota</taxon>
        <taxon>Gammaproteobacteria</taxon>
        <taxon>Lysobacterales</taxon>
        <taxon>Rhodanobacteraceae</taxon>
        <taxon>Dokdonella</taxon>
    </lineage>
</organism>
<name>A0A1I4V6B5_9GAMM</name>
<proteinExistence type="predicted"/>
<sequence>MSDRLLVVLEDSPLTAAADEEIQRVSGTRGPMDSLFSIDAERISHGAVVCYADIVFHASVLQTLLASAGDICIVADRAWLKLWECRFDSILDDAETFRARGTSILEIGDRAQEVNEIEAQFIGMMKLSPQGFATLRALHEPGDDSTRLLSRAVRAGVPVQACFIEGRWCEVDSPSDVAAYEQALGGPEIWSHDWRTC</sequence>
<gene>
    <name evidence="1" type="ORF">SAMN05216289_101158</name>
</gene>